<dbReference type="Proteomes" id="UP000622475">
    <property type="component" value="Unassembled WGS sequence"/>
</dbReference>
<dbReference type="InterPro" id="IPR003838">
    <property type="entry name" value="ABC3_permease_C"/>
</dbReference>
<sequence>MIKNYIKIAWRNLLKSKLYSFVNILGLTIGLTIGMLILLWVQDEMSFDTFHSKVNTIYRVNGVTGSGQGIKIWDNAQGPVATTALREIPGVRNAVRISHGWNSIYTYKDKLLKEENTGYTDPSFFVMFDFRLIKGSKTKPFPTDQSVIITESTAKRYFGDDEPVGKVIQQDHETNFTVSGVIADFPDNSSIKFDMLFPINIIARQYNASNFWKSLDTDWGNYGYSTFFDIKPGTSLQQVCDHLINAQKKVAPWIKVSPGNGYRLQPMSDIHFYQADGSSGSLQTVKTFLIVGIITLLIACINYVNLSTARAMLRAKEVSIRKIIGAQRRQLFAQFIIESVVFFCVSLFLAFGLLYILMPYYNDVSGKHLQLDMLNADLWKVVAVTFVGTLAISSIYPSLLLSSFEPLKALKGKLTMGIGQAAFRKILVTTQFVFSVTLIIVTVVIGKQLKFIREKDPGYDRSQVFSFRTGQLGEHLDAVKAKLKSVPGIRAVTSSDNKLVDNGRATGGVDWDGKPTDMMFIMHHFGIDENFMPVMNIKLKAGKNFSGSKADATHFILNETAIAMTGIKDPIGKRFKYQETEGTIIGVVKDFNAASFKQNIDPAVIYYQPYGYKLYIKTTGKDAAQAIAACKQLWDKYNSGFPFEYRFMDEEYDALYKTDQRSGVLFNIFSAVAIVISCLGLFGLATYTAQIMMKEIGIRKVLGASVGGIIALVSKDFLKLVVLAIVIASPIAWWAINKWLEEFVFRIDVGSSVFLISGAIAIGIAVLTISFQTIRAATANPVKSLRSE</sequence>
<evidence type="ECO:0000256" key="4">
    <source>
        <dbReference type="ARBA" id="ARBA00022989"/>
    </source>
</evidence>
<feature type="transmembrane region" description="Helical" evidence="6">
    <location>
        <begin position="21"/>
        <end position="41"/>
    </location>
</feature>
<accession>A0A929PUC6</accession>
<feature type="transmembrane region" description="Helical" evidence="6">
    <location>
        <begin position="752"/>
        <end position="774"/>
    </location>
</feature>
<organism evidence="9 10">
    <name type="scientific">Mucilaginibacter myungsuensis</name>
    <dbReference type="NCBI Taxonomy" id="649104"/>
    <lineage>
        <taxon>Bacteria</taxon>
        <taxon>Pseudomonadati</taxon>
        <taxon>Bacteroidota</taxon>
        <taxon>Sphingobacteriia</taxon>
        <taxon>Sphingobacteriales</taxon>
        <taxon>Sphingobacteriaceae</taxon>
        <taxon>Mucilaginibacter</taxon>
    </lineage>
</organism>
<feature type="transmembrane region" description="Helical" evidence="6">
    <location>
        <begin position="378"/>
        <end position="401"/>
    </location>
</feature>
<feature type="domain" description="ABC3 transporter permease C-terminal" evidence="7">
    <location>
        <begin position="667"/>
        <end position="781"/>
    </location>
</feature>
<evidence type="ECO:0000313" key="9">
    <source>
        <dbReference type="EMBL" id="MBE9660603.1"/>
    </source>
</evidence>
<feature type="domain" description="ABC3 transporter permease C-terminal" evidence="7">
    <location>
        <begin position="290"/>
        <end position="404"/>
    </location>
</feature>
<feature type="transmembrane region" description="Helical" evidence="6">
    <location>
        <begin position="720"/>
        <end position="740"/>
    </location>
</feature>
<dbReference type="GO" id="GO:0022857">
    <property type="term" value="F:transmembrane transporter activity"/>
    <property type="evidence" value="ECO:0007669"/>
    <property type="project" value="TreeGrafter"/>
</dbReference>
<name>A0A929PUC6_9SPHI</name>
<comment type="subcellular location">
    <subcellularLocation>
        <location evidence="1">Cell membrane</location>
        <topology evidence="1">Multi-pass membrane protein</topology>
    </subcellularLocation>
</comment>
<keyword evidence="10" id="KW-1185">Reference proteome</keyword>
<keyword evidence="3 6" id="KW-0812">Transmembrane</keyword>
<feature type="transmembrane region" description="Helical" evidence="6">
    <location>
        <begin position="664"/>
        <end position="685"/>
    </location>
</feature>
<feature type="transmembrane region" description="Helical" evidence="6">
    <location>
        <begin position="331"/>
        <end position="358"/>
    </location>
</feature>
<comment type="caution">
    <text evidence="9">The sequence shown here is derived from an EMBL/GenBank/DDBJ whole genome shotgun (WGS) entry which is preliminary data.</text>
</comment>
<feature type="domain" description="MacB-like periplasmic core" evidence="8">
    <location>
        <begin position="20"/>
        <end position="240"/>
    </location>
</feature>
<evidence type="ECO:0000256" key="2">
    <source>
        <dbReference type="ARBA" id="ARBA00022475"/>
    </source>
</evidence>
<keyword evidence="5 6" id="KW-0472">Membrane</keyword>
<evidence type="ECO:0000259" key="8">
    <source>
        <dbReference type="Pfam" id="PF12704"/>
    </source>
</evidence>
<keyword evidence="4 6" id="KW-1133">Transmembrane helix</keyword>
<evidence type="ECO:0000313" key="10">
    <source>
        <dbReference type="Proteomes" id="UP000622475"/>
    </source>
</evidence>
<evidence type="ECO:0000259" key="7">
    <source>
        <dbReference type="Pfam" id="PF02687"/>
    </source>
</evidence>
<feature type="transmembrane region" description="Helical" evidence="6">
    <location>
        <begin position="422"/>
        <end position="445"/>
    </location>
</feature>
<feature type="domain" description="MacB-like periplasmic core" evidence="8">
    <location>
        <begin position="433"/>
        <end position="622"/>
    </location>
</feature>
<protein>
    <submittedName>
        <fullName evidence="9">ABC transporter permease</fullName>
    </submittedName>
</protein>
<dbReference type="Pfam" id="PF12704">
    <property type="entry name" value="MacB_PCD"/>
    <property type="match status" value="2"/>
</dbReference>
<gene>
    <name evidence="9" type="ORF">IRJ16_01800</name>
</gene>
<dbReference type="RefSeq" id="WP_194109798.1">
    <property type="nucleotide sequence ID" value="NZ_JADFFL010000001.1"/>
</dbReference>
<proteinExistence type="predicted"/>
<dbReference type="EMBL" id="JADFFL010000001">
    <property type="protein sequence ID" value="MBE9660603.1"/>
    <property type="molecule type" value="Genomic_DNA"/>
</dbReference>
<dbReference type="Pfam" id="PF02687">
    <property type="entry name" value="FtsX"/>
    <property type="match status" value="2"/>
</dbReference>
<reference evidence="9" key="1">
    <citation type="submission" date="2020-10" db="EMBL/GenBank/DDBJ databases">
        <title>Mucilaginibacter mali sp. nov., isolated from rhizosphere soil of apple orchard.</title>
        <authorList>
            <person name="Lee J.-S."/>
            <person name="Kim H.S."/>
            <person name="Kim J.-S."/>
        </authorList>
    </citation>
    <scope>NUCLEOTIDE SEQUENCE</scope>
    <source>
        <strain evidence="9">KCTC 22746</strain>
    </source>
</reference>
<evidence type="ECO:0000256" key="3">
    <source>
        <dbReference type="ARBA" id="ARBA00022692"/>
    </source>
</evidence>
<dbReference type="AlphaFoldDB" id="A0A929PUC6"/>
<keyword evidence="2" id="KW-1003">Cell membrane</keyword>
<dbReference type="InterPro" id="IPR025857">
    <property type="entry name" value="MacB_PCD"/>
</dbReference>
<evidence type="ECO:0000256" key="5">
    <source>
        <dbReference type="ARBA" id="ARBA00023136"/>
    </source>
</evidence>
<evidence type="ECO:0000256" key="1">
    <source>
        <dbReference type="ARBA" id="ARBA00004651"/>
    </source>
</evidence>
<dbReference type="PANTHER" id="PTHR30572:SF18">
    <property type="entry name" value="ABC-TYPE MACROLIDE FAMILY EXPORT SYSTEM PERMEASE COMPONENT 2"/>
    <property type="match status" value="1"/>
</dbReference>
<dbReference type="GO" id="GO:0005886">
    <property type="term" value="C:plasma membrane"/>
    <property type="evidence" value="ECO:0007669"/>
    <property type="project" value="UniProtKB-SubCell"/>
</dbReference>
<dbReference type="InterPro" id="IPR050250">
    <property type="entry name" value="Macrolide_Exporter_MacB"/>
</dbReference>
<evidence type="ECO:0000256" key="6">
    <source>
        <dbReference type="SAM" id="Phobius"/>
    </source>
</evidence>
<feature type="transmembrane region" description="Helical" evidence="6">
    <location>
        <begin position="288"/>
        <end position="306"/>
    </location>
</feature>
<dbReference type="PANTHER" id="PTHR30572">
    <property type="entry name" value="MEMBRANE COMPONENT OF TRANSPORTER-RELATED"/>
    <property type="match status" value="1"/>
</dbReference>